<dbReference type="GO" id="GO:0000731">
    <property type="term" value="P:DNA synthesis involved in DNA repair"/>
    <property type="evidence" value="ECO:0007669"/>
    <property type="project" value="TreeGrafter"/>
</dbReference>
<evidence type="ECO:0000259" key="1">
    <source>
        <dbReference type="Pfam" id="PF13476"/>
    </source>
</evidence>
<organism evidence="2 3">
    <name type="scientific">Alginatibacterium sediminis</name>
    <dbReference type="NCBI Taxonomy" id="2164068"/>
    <lineage>
        <taxon>Bacteria</taxon>
        <taxon>Pseudomonadati</taxon>
        <taxon>Pseudomonadota</taxon>
        <taxon>Gammaproteobacteria</taxon>
        <taxon>Alteromonadales</taxon>
        <taxon>Alteromonadaceae</taxon>
        <taxon>Alginatibacterium</taxon>
    </lineage>
</organism>
<dbReference type="Gene3D" id="3.40.50.300">
    <property type="entry name" value="P-loop containing nucleotide triphosphate hydrolases"/>
    <property type="match status" value="2"/>
</dbReference>
<feature type="domain" description="Rad50/SbcC-type AAA" evidence="1">
    <location>
        <begin position="89"/>
        <end position="337"/>
    </location>
</feature>
<dbReference type="InterPro" id="IPR038729">
    <property type="entry name" value="Rad50/SbcC_AAA"/>
</dbReference>
<dbReference type="PANTHER" id="PTHR32182:SF0">
    <property type="entry name" value="DNA REPLICATION AND REPAIR PROTEIN RECF"/>
    <property type="match status" value="1"/>
</dbReference>
<dbReference type="GO" id="GO:0016887">
    <property type="term" value="F:ATP hydrolysis activity"/>
    <property type="evidence" value="ECO:0007669"/>
    <property type="project" value="InterPro"/>
</dbReference>
<dbReference type="EMBL" id="RAQO01000005">
    <property type="protein sequence ID" value="RKF18841.1"/>
    <property type="molecule type" value="Genomic_DNA"/>
</dbReference>
<accession>A0A420EDU1</accession>
<dbReference type="SUPFAM" id="SSF52540">
    <property type="entry name" value="P-loop containing nucleoside triphosphate hydrolases"/>
    <property type="match status" value="1"/>
</dbReference>
<dbReference type="InterPro" id="IPR027417">
    <property type="entry name" value="P-loop_NTPase"/>
</dbReference>
<name>A0A420EDU1_9ALTE</name>
<comment type="caution">
    <text evidence="2">The sequence shown here is derived from an EMBL/GenBank/DDBJ whole genome shotgun (WGS) entry which is preliminary data.</text>
</comment>
<dbReference type="RefSeq" id="WP_120354921.1">
    <property type="nucleotide sequence ID" value="NZ_RAQO01000005.1"/>
</dbReference>
<proteinExistence type="predicted"/>
<dbReference type="OrthoDB" id="9789562at2"/>
<dbReference type="CDD" id="cd00267">
    <property type="entry name" value="ABC_ATPase"/>
    <property type="match status" value="1"/>
</dbReference>
<dbReference type="AlphaFoldDB" id="A0A420EDU1"/>
<dbReference type="Pfam" id="PF13476">
    <property type="entry name" value="AAA_23"/>
    <property type="match status" value="1"/>
</dbReference>
<dbReference type="GO" id="GO:0006302">
    <property type="term" value="P:double-strand break repair"/>
    <property type="evidence" value="ECO:0007669"/>
    <property type="project" value="InterPro"/>
</dbReference>
<sequence>MFKNEYLRFLQTLNAKEVPSGVRKIANLVIEHLDEIHPLGTAQGKRAKKIAELASKNWDELSDVIKDIANDAGAIDEVIKQLKSIKVGPFRGFSKEETLNLYSSLVLIYGPNGSGKSSFCEALEYGLLGSVEEAQSKRFANQPNYLKNAHVNRFIAPVIKGVNSKDEEVLVLPNDSLYRFCFVEKNRVDSFSRIAAHAPAKQTELISSLFGLDNFYDFVKNFSREIDERHIDLIGKKGLQLKDKQQELNVHELTIKDNKQSLIEQEGLEVELAHKFKADTTFDQLIVMLGTEEAPGEIQALEVELQNKQPLVTGLTEKSLEASKIEVESAHQKLTAKLGELADASEGLSFKQLYSALLDLQEVSKEKCPACKTPLIQVEKNPYELAKDELVKLGHLAQLEKDREDLETEFTKAIMPVHRALKTCIEQIGIEGEVNSLSICLQEDEAKFDWGWWQALEPGSEDIASHWYLLKDQVKKLEQRDITVNKANEERGPKQTRLTELRKLREEVIALQAKRKTLEEGIKKAHAAIDAFDEENKDLIESVEIEKDIIQTNQKIAASYSDFVIILAGYREELPGKLVADLGELVVTLYNGFNRNDSPKDLLAAIKLPLAAGQRIEIAYQEEPEKFFDALHILSEGHIRCIGLAILLAKNLKTNSPLLIFDDPVNAIDDEHRSAIRETIFKDDFFKEKQIILACHGNEFFKDTQQLIGKKAAQESESYKFLPQVGENHVQVSSFKRPINYVLAASELLKEAEYRDALMSSRRALEYLSEKAWSHYGKHCDKADALISVSRRAPNAPWDLRQLVDNLRAKFTKTNAEIPNKAEIIEVFKILLGPNGQVPPWLYLNKGTHEENDREEFDHAIVNTIVESIEKLDIALS</sequence>
<protein>
    <submittedName>
        <fullName evidence="2">Chromosome segregation protein SMC</fullName>
    </submittedName>
</protein>
<evidence type="ECO:0000313" key="2">
    <source>
        <dbReference type="EMBL" id="RKF18841.1"/>
    </source>
</evidence>
<evidence type="ECO:0000313" key="3">
    <source>
        <dbReference type="Proteomes" id="UP000286482"/>
    </source>
</evidence>
<dbReference type="Proteomes" id="UP000286482">
    <property type="component" value="Unassembled WGS sequence"/>
</dbReference>
<reference evidence="2 3" key="1">
    <citation type="submission" date="2018-09" db="EMBL/GenBank/DDBJ databases">
        <authorList>
            <person name="Wang Z."/>
        </authorList>
    </citation>
    <scope>NUCLEOTIDE SEQUENCE [LARGE SCALE GENOMIC DNA]</scope>
    <source>
        <strain evidence="2 3">ALS 81</strain>
    </source>
</reference>
<dbReference type="PANTHER" id="PTHR32182">
    <property type="entry name" value="DNA REPLICATION AND REPAIR PROTEIN RECF"/>
    <property type="match status" value="1"/>
</dbReference>
<keyword evidence="3" id="KW-1185">Reference proteome</keyword>
<gene>
    <name evidence="2" type="ORF">DBZ36_10655</name>
</gene>